<evidence type="ECO:0000256" key="1">
    <source>
        <dbReference type="SAM" id="MobiDB-lite"/>
    </source>
</evidence>
<gene>
    <name evidence="2" type="ORF">BOTBODRAFT_172081</name>
</gene>
<organism evidence="2 3">
    <name type="scientific">Botryobasidium botryosum (strain FD-172 SS1)</name>
    <dbReference type="NCBI Taxonomy" id="930990"/>
    <lineage>
        <taxon>Eukaryota</taxon>
        <taxon>Fungi</taxon>
        <taxon>Dikarya</taxon>
        <taxon>Basidiomycota</taxon>
        <taxon>Agaricomycotina</taxon>
        <taxon>Agaricomycetes</taxon>
        <taxon>Cantharellales</taxon>
        <taxon>Botryobasidiaceae</taxon>
        <taxon>Botryobasidium</taxon>
    </lineage>
</organism>
<dbReference type="InParanoid" id="A0A067MPE8"/>
<evidence type="ECO:0000313" key="3">
    <source>
        <dbReference type="Proteomes" id="UP000027195"/>
    </source>
</evidence>
<keyword evidence="3" id="KW-1185">Reference proteome</keyword>
<dbReference type="AlphaFoldDB" id="A0A067MPE8"/>
<feature type="region of interest" description="Disordered" evidence="1">
    <location>
        <begin position="1"/>
        <end position="32"/>
    </location>
</feature>
<dbReference type="EMBL" id="KL198023">
    <property type="protein sequence ID" value="KDQ17633.1"/>
    <property type="molecule type" value="Genomic_DNA"/>
</dbReference>
<dbReference type="Proteomes" id="UP000027195">
    <property type="component" value="Unassembled WGS sequence"/>
</dbReference>
<dbReference type="HOGENOM" id="CLU_619614_0_0_1"/>
<feature type="compositionally biased region" description="Low complexity" evidence="1">
    <location>
        <begin position="7"/>
        <end position="25"/>
    </location>
</feature>
<proteinExistence type="predicted"/>
<feature type="region of interest" description="Disordered" evidence="1">
    <location>
        <begin position="283"/>
        <end position="304"/>
    </location>
</feature>
<sequence length="442" mass="48398">MPSRPCSTFAPSLSRSSFSPVSNVLHGKGQGDHKATGEMLWTMYPMARSSNVSPSPIPHVRAAQPLRTYCYDHLTSSTAAHALVTLKRPNTNFHGKSTTPARSRRQQRRYDLGNGMDAPYGGNDACTPASFVPPLYSRRPSRPSIALLASSLAQPRLIAGLAFPPSLSPSRPLSSYIPIAPIKSPFPPPFPHSTQTFVRAWARVGSFQATRVVTRIQTHNTRNGHPVATAPVQACKLKGRSLGLCPLQGRPFMWHIGDHIEGCSASSAQVAAIWAQAYPSELIGNQEPPHQPREPPTAARTAPRTHMRAKRVFFRTIKRQERLEQLRPGVPICTTRRQQHPSSLPTSHRAPISSLPLLHPCRIRVTSHVHHLNDSSNVRPLLPLAPPSRLHHPPNIVGPTLGFCPRHRPHAAIFHFAPPSPSSRPPHLCCLASTSPTPNVMA</sequence>
<protein>
    <submittedName>
        <fullName evidence="2">Uncharacterized protein</fullName>
    </submittedName>
</protein>
<name>A0A067MPE8_BOTB1</name>
<evidence type="ECO:0000313" key="2">
    <source>
        <dbReference type="EMBL" id="KDQ17633.1"/>
    </source>
</evidence>
<reference evidence="3" key="1">
    <citation type="journal article" date="2014" name="Proc. Natl. Acad. Sci. U.S.A.">
        <title>Extensive sampling of basidiomycete genomes demonstrates inadequacy of the white-rot/brown-rot paradigm for wood decay fungi.</title>
        <authorList>
            <person name="Riley R."/>
            <person name="Salamov A.A."/>
            <person name="Brown D.W."/>
            <person name="Nagy L.G."/>
            <person name="Floudas D."/>
            <person name="Held B.W."/>
            <person name="Levasseur A."/>
            <person name="Lombard V."/>
            <person name="Morin E."/>
            <person name="Otillar R."/>
            <person name="Lindquist E.A."/>
            <person name="Sun H."/>
            <person name="LaButti K.M."/>
            <person name="Schmutz J."/>
            <person name="Jabbour D."/>
            <person name="Luo H."/>
            <person name="Baker S.E."/>
            <person name="Pisabarro A.G."/>
            <person name="Walton J.D."/>
            <person name="Blanchette R.A."/>
            <person name="Henrissat B."/>
            <person name="Martin F."/>
            <person name="Cullen D."/>
            <person name="Hibbett D.S."/>
            <person name="Grigoriev I.V."/>
        </authorList>
    </citation>
    <scope>NUCLEOTIDE SEQUENCE [LARGE SCALE GENOMIC DNA]</scope>
    <source>
        <strain evidence="3">FD-172 SS1</strain>
    </source>
</reference>
<accession>A0A067MPE8</accession>